<evidence type="ECO:0000313" key="2">
    <source>
        <dbReference type="Proteomes" id="UP001144280"/>
    </source>
</evidence>
<dbReference type="RefSeq" id="WP_281896051.1">
    <property type="nucleotide sequence ID" value="NZ_BSDI01000013.1"/>
</dbReference>
<dbReference type="InterPro" id="IPR000760">
    <property type="entry name" value="Inositol_monophosphatase-like"/>
</dbReference>
<dbReference type="Gene3D" id="3.30.540.10">
    <property type="entry name" value="Fructose-1,6-Bisphosphatase, subunit A, domain 1"/>
    <property type="match status" value="1"/>
</dbReference>
<proteinExistence type="predicted"/>
<dbReference type="PANTHER" id="PTHR20854:SF4">
    <property type="entry name" value="INOSITOL-1-MONOPHOSPHATASE-RELATED"/>
    <property type="match status" value="1"/>
</dbReference>
<gene>
    <name evidence="1" type="ORF">Pa4123_30800</name>
</gene>
<reference evidence="1" key="1">
    <citation type="submission" date="2022-12" db="EMBL/GenBank/DDBJ databases">
        <title>New Phytohabitans aurantiacus sp. RD004123 nov., an actinomycete isolated from soil.</title>
        <authorList>
            <person name="Triningsih D.W."/>
            <person name="Harunari E."/>
            <person name="Igarashi Y."/>
        </authorList>
    </citation>
    <scope>NUCLEOTIDE SEQUENCE</scope>
    <source>
        <strain evidence="1">RD004123</strain>
    </source>
</reference>
<dbReference type="SUPFAM" id="SSF56655">
    <property type="entry name" value="Carbohydrate phosphatase"/>
    <property type="match status" value="1"/>
</dbReference>
<name>A0ABQ5QU49_9ACTN</name>
<comment type="caution">
    <text evidence="1">The sequence shown here is derived from an EMBL/GenBank/DDBJ whole genome shotgun (WGS) entry which is preliminary data.</text>
</comment>
<protein>
    <submittedName>
        <fullName evidence="1">Inositol monophosphatase</fullName>
    </submittedName>
</protein>
<dbReference type="EMBL" id="BSDI01000013">
    <property type="protein sequence ID" value="GLH97805.1"/>
    <property type="molecule type" value="Genomic_DNA"/>
</dbReference>
<sequence length="267" mass="28600">MADLIESVGGLLREVAATVVLPMYQHLAEDDVEEKAPGDLVTVADRRAEERISAGLLDLLPDSVVVGEEGVADDPAVLRRLREPGPVWLVDPIDGTGNFAGGRGPFAMMVALLRGGAPVAGWIYQPLEETLAVAELGSGAYVDGVRATPNGDVLAASGLRGAATTRYLPQDLRTAVRDGSSRISELLRPQHCAGREYVDIVTGRQHFVIFWRTLPWDHAPGALMVEEIGGVVRRIDGAPYDLADDRYGLLACASEAVWDQVRAVLLS</sequence>
<accession>A0ABQ5QU49</accession>
<organism evidence="1 2">
    <name type="scientific">Phytohabitans aurantiacus</name>
    <dbReference type="NCBI Taxonomy" id="3016789"/>
    <lineage>
        <taxon>Bacteria</taxon>
        <taxon>Bacillati</taxon>
        <taxon>Actinomycetota</taxon>
        <taxon>Actinomycetes</taxon>
        <taxon>Micromonosporales</taxon>
        <taxon>Micromonosporaceae</taxon>
    </lineage>
</organism>
<dbReference type="PANTHER" id="PTHR20854">
    <property type="entry name" value="INOSITOL MONOPHOSPHATASE"/>
    <property type="match status" value="1"/>
</dbReference>
<evidence type="ECO:0000313" key="1">
    <source>
        <dbReference type="EMBL" id="GLH97805.1"/>
    </source>
</evidence>
<dbReference type="Gene3D" id="3.40.190.80">
    <property type="match status" value="1"/>
</dbReference>
<keyword evidence="2" id="KW-1185">Reference proteome</keyword>
<dbReference type="Pfam" id="PF00459">
    <property type="entry name" value="Inositol_P"/>
    <property type="match status" value="1"/>
</dbReference>
<dbReference type="Proteomes" id="UP001144280">
    <property type="component" value="Unassembled WGS sequence"/>
</dbReference>
<dbReference type="PRINTS" id="PR00377">
    <property type="entry name" value="IMPHPHTASES"/>
</dbReference>